<dbReference type="PANTHER" id="PTHR35936:SF35">
    <property type="entry name" value="L-CYSTINE-BINDING PROTEIN TCYJ"/>
    <property type="match status" value="1"/>
</dbReference>
<dbReference type="EMBL" id="SADE01000001">
    <property type="protein sequence ID" value="RVU38960.1"/>
    <property type="molecule type" value="Genomic_DNA"/>
</dbReference>
<comment type="caution">
    <text evidence="2">The sequence shown here is derived from an EMBL/GenBank/DDBJ whole genome shotgun (WGS) entry which is preliminary data.</text>
</comment>
<keyword evidence="3" id="KW-1185">Reference proteome</keyword>
<evidence type="ECO:0000256" key="1">
    <source>
        <dbReference type="SAM" id="MobiDB-lite"/>
    </source>
</evidence>
<dbReference type="PANTHER" id="PTHR35936">
    <property type="entry name" value="MEMBRANE-BOUND LYTIC MUREIN TRANSGLYCOSYLASE F"/>
    <property type="match status" value="1"/>
</dbReference>
<proteinExistence type="predicted"/>
<name>A0A3S2VSS7_9PROT</name>
<feature type="region of interest" description="Disordered" evidence="1">
    <location>
        <begin position="37"/>
        <end position="66"/>
    </location>
</feature>
<reference evidence="3" key="1">
    <citation type="submission" date="2019-01" db="EMBL/GenBank/DDBJ databases">
        <title>Gri0909 isolated from a small marine red alga.</title>
        <authorList>
            <person name="Kim J."/>
            <person name="Jeong S.E."/>
            <person name="Jeon C.O."/>
        </authorList>
    </citation>
    <scope>NUCLEOTIDE SEQUENCE [LARGE SCALE GENOMIC DNA]</scope>
    <source>
        <strain evidence="3">Gri0909</strain>
    </source>
</reference>
<gene>
    <name evidence="2" type="ORF">EOI86_06765</name>
</gene>
<dbReference type="AlphaFoldDB" id="A0A3S2VSS7"/>
<dbReference type="SUPFAM" id="SSF53850">
    <property type="entry name" value="Periplasmic binding protein-like II"/>
    <property type="match status" value="1"/>
</dbReference>
<accession>A0A3S2VSS7</accession>
<feature type="compositionally biased region" description="Basic and acidic residues" evidence="1">
    <location>
        <begin position="47"/>
        <end position="60"/>
    </location>
</feature>
<evidence type="ECO:0000313" key="2">
    <source>
        <dbReference type="EMBL" id="RVU38960.1"/>
    </source>
</evidence>
<dbReference type="Proteomes" id="UP000287447">
    <property type="component" value="Unassembled WGS sequence"/>
</dbReference>
<organism evidence="2 3">
    <name type="scientific">Hwanghaeella grinnelliae</name>
    <dbReference type="NCBI Taxonomy" id="2500179"/>
    <lineage>
        <taxon>Bacteria</taxon>
        <taxon>Pseudomonadati</taxon>
        <taxon>Pseudomonadota</taxon>
        <taxon>Alphaproteobacteria</taxon>
        <taxon>Rhodospirillales</taxon>
        <taxon>Rhodospirillaceae</taxon>
        <taxon>Hwanghaeella</taxon>
    </lineage>
</organism>
<dbReference type="Gene3D" id="3.40.190.10">
    <property type="entry name" value="Periplasmic binding protein-like II"/>
    <property type="match status" value="2"/>
</dbReference>
<sequence length="378" mass="41460">MEAPGPWLPCRCFDLSARCGGPGRSDRGPFQVRYVLGGIPSGRRKGRAPDGRTRPPERGKGAGPWRACRRRRGHYEPAGHCCRRQPDRNALAARHPTGRTNCNPFIYRLLILREKAEHTNRWSSLVKVRFLVLCTLGVAVTGLAAPAVAADCVSARISGPQISTALAPRTIGINTVIEQGRALALQALKSIGIEPVIVAPEPWKRVLKQLRNGKLDLVHTILKSDKRSKVYAYTVPWTRDIHGILVRAGRSFPYTSVADLEGKVGGTLLGARIPPPLNEIRRQGGQLFETSSPASLFEMLNAGRVDFVVGPLGVFRQLLHKSHDYRSKDFENLPGANVSLPVHMAFSRNSPCAAKLPQLNAALQKLSPIRSDQEILTQ</sequence>
<evidence type="ECO:0000313" key="3">
    <source>
        <dbReference type="Proteomes" id="UP000287447"/>
    </source>
</evidence>
<protein>
    <submittedName>
        <fullName evidence="2">Transporter substrate-binding domain-containing protein</fullName>
    </submittedName>
</protein>